<dbReference type="RefSeq" id="WP_058527855.1">
    <property type="nucleotide sequence ID" value="NZ_CAAAHY010000005.1"/>
</dbReference>
<dbReference type="InterPro" id="IPR004518">
    <property type="entry name" value="MazG-like_dom"/>
</dbReference>
<dbReference type="SUPFAM" id="SSF101386">
    <property type="entry name" value="all-alpha NTP pyrophosphatases"/>
    <property type="match status" value="1"/>
</dbReference>
<dbReference type="GO" id="GO:0046061">
    <property type="term" value="P:dATP catabolic process"/>
    <property type="evidence" value="ECO:0007669"/>
    <property type="project" value="TreeGrafter"/>
</dbReference>
<keyword evidence="2" id="KW-0378">Hydrolase</keyword>
<sequence>MTDNALQHLLNVEKEARDFGFLWPDAEMIIDQALSECEEVREALRQQQTQQRVQEEVGDLLHTAISLCFFLGFDVQETLAKTSVKFATRMEALKAVARERGYVDLKGQSIALLGELWQQAKLETKDLLG</sequence>
<dbReference type="OrthoDB" id="5916960at2"/>
<proteinExistence type="predicted"/>
<keyword evidence="3" id="KW-1185">Reference proteome</keyword>
<dbReference type="AlphaFoldDB" id="A0A0W0TGD3"/>
<dbReference type="Gene3D" id="1.10.287.1080">
    <property type="entry name" value="MazG-like"/>
    <property type="match status" value="1"/>
</dbReference>
<dbReference type="GO" id="GO:0046052">
    <property type="term" value="P:UTP catabolic process"/>
    <property type="evidence" value="ECO:0007669"/>
    <property type="project" value="TreeGrafter"/>
</dbReference>
<dbReference type="Pfam" id="PF03819">
    <property type="entry name" value="MazG"/>
    <property type="match status" value="1"/>
</dbReference>
<dbReference type="GO" id="GO:0047429">
    <property type="term" value="F:nucleoside triphosphate diphosphatase activity"/>
    <property type="evidence" value="ECO:0007669"/>
    <property type="project" value="TreeGrafter"/>
</dbReference>
<dbReference type="GO" id="GO:0046081">
    <property type="term" value="P:dUTP catabolic process"/>
    <property type="evidence" value="ECO:0007669"/>
    <property type="project" value="TreeGrafter"/>
</dbReference>
<comment type="caution">
    <text evidence="2">The sequence shown here is derived from an EMBL/GenBank/DDBJ whole genome shotgun (WGS) entry which is preliminary data.</text>
</comment>
<accession>A0A0W0TGD3</accession>
<dbReference type="Proteomes" id="UP000054773">
    <property type="component" value="Unassembled WGS sequence"/>
</dbReference>
<dbReference type="EMBL" id="LNYA01000034">
    <property type="protein sequence ID" value="KTC94614.1"/>
    <property type="molecule type" value="Genomic_DNA"/>
</dbReference>
<name>A0A0W0TGD3_LEGER</name>
<dbReference type="PATRIC" id="fig|448.7.peg.2922"/>
<dbReference type="STRING" id="448.Lery_2781"/>
<evidence type="ECO:0000313" key="2">
    <source>
        <dbReference type="EMBL" id="KTC94614.1"/>
    </source>
</evidence>
<dbReference type="GO" id="GO:0046076">
    <property type="term" value="P:dTTP catabolic process"/>
    <property type="evidence" value="ECO:0007669"/>
    <property type="project" value="TreeGrafter"/>
</dbReference>
<dbReference type="PANTHER" id="PTHR30522:SF0">
    <property type="entry name" value="NUCLEOSIDE TRIPHOSPHATE PYROPHOSPHOHYDROLASE"/>
    <property type="match status" value="1"/>
</dbReference>
<organism evidence="2 3">
    <name type="scientific">Legionella erythra</name>
    <dbReference type="NCBI Taxonomy" id="448"/>
    <lineage>
        <taxon>Bacteria</taxon>
        <taxon>Pseudomonadati</taxon>
        <taxon>Pseudomonadota</taxon>
        <taxon>Gammaproteobacteria</taxon>
        <taxon>Legionellales</taxon>
        <taxon>Legionellaceae</taxon>
        <taxon>Legionella</taxon>
    </lineage>
</organism>
<gene>
    <name evidence="2" type="ORF">Lery_2781</name>
</gene>
<protein>
    <submittedName>
        <fullName evidence="2">Nucleotide pyrophosphohydrolase</fullName>
    </submittedName>
</protein>
<dbReference type="GO" id="GO:0046047">
    <property type="term" value="P:TTP catabolic process"/>
    <property type="evidence" value="ECO:0007669"/>
    <property type="project" value="TreeGrafter"/>
</dbReference>
<evidence type="ECO:0000313" key="3">
    <source>
        <dbReference type="Proteomes" id="UP000054773"/>
    </source>
</evidence>
<feature type="domain" description="NTP pyrophosphohydrolase MazG-like" evidence="1">
    <location>
        <begin position="29"/>
        <end position="91"/>
    </location>
</feature>
<dbReference type="GO" id="GO:0006203">
    <property type="term" value="P:dGTP catabolic process"/>
    <property type="evidence" value="ECO:0007669"/>
    <property type="project" value="TreeGrafter"/>
</dbReference>
<dbReference type="PANTHER" id="PTHR30522">
    <property type="entry name" value="NUCLEOSIDE TRIPHOSPHATE PYROPHOSPHOHYDROLASE"/>
    <property type="match status" value="1"/>
</dbReference>
<evidence type="ECO:0000259" key="1">
    <source>
        <dbReference type="Pfam" id="PF03819"/>
    </source>
</evidence>
<reference evidence="2 3" key="1">
    <citation type="submission" date="2015-11" db="EMBL/GenBank/DDBJ databases">
        <title>Genomic analysis of 38 Legionella species identifies large and diverse effector repertoires.</title>
        <authorList>
            <person name="Burstein D."/>
            <person name="Amaro F."/>
            <person name="Zusman T."/>
            <person name="Lifshitz Z."/>
            <person name="Cohen O."/>
            <person name="Gilbert J.A."/>
            <person name="Pupko T."/>
            <person name="Shuman H.A."/>
            <person name="Segal G."/>
        </authorList>
    </citation>
    <scope>NUCLEOTIDE SEQUENCE [LARGE SCALE GENOMIC DNA]</scope>
    <source>
        <strain evidence="2 3">SE-32A-C8</strain>
    </source>
</reference>
<dbReference type="InterPro" id="IPR011551">
    <property type="entry name" value="NTP_PyrPHydrolase_MazG"/>
</dbReference>